<feature type="compositionally biased region" description="Low complexity" evidence="4">
    <location>
        <begin position="254"/>
        <end position="268"/>
    </location>
</feature>
<name>A0ABW1GWX7_9ACTN</name>
<evidence type="ECO:0000256" key="3">
    <source>
        <dbReference type="ARBA" id="ARBA00022840"/>
    </source>
</evidence>
<dbReference type="SMART" id="SM00382">
    <property type="entry name" value="AAA"/>
    <property type="match status" value="1"/>
</dbReference>
<dbReference type="SUPFAM" id="SSF52540">
    <property type="entry name" value="P-loop containing nucleoside triphosphate hydrolases"/>
    <property type="match status" value="1"/>
</dbReference>
<evidence type="ECO:0000256" key="2">
    <source>
        <dbReference type="ARBA" id="ARBA00022741"/>
    </source>
</evidence>
<keyword evidence="1" id="KW-0813">Transport</keyword>
<dbReference type="InterPro" id="IPR003593">
    <property type="entry name" value="AAA+_ATPase"/>
</dbReference>
<dbReference type="Gene3D" id="3.40.50.300">
    <property type="entry name" value="P-loop containing nucleotide triphosphate hydrolases"/>
    <property type="match status" value="1"/>
</dbReference>
<feature type="domain" description="ABC transporter" evidence="5">
    <location>
        <begin position="1"/>
        <end position="223"/>
    </location>
</feature>
<dbReference type="InterPro" id="IPR051782">
    <property type="entry name" value="ABC_Transporter_VariousFunc"/>
</dbReference>
<evidence type="ECO:0000256" key="1">
    <source>
        <dbReference type="ARBA" id="ARBA00022448"/>
    </source>
</evidence>
<dbReference type="InterPro" id="IPR027417">
    <property type="entry name" value="P-loop_NTPase"/>
</dbReference>
<proteinExistence type="predicted"/>
<dbReference type="RefSeq" id="WP_377504045.1">
    <property type="nucleotide sequence ID" value="NZ_JBHSQS010000001.1"/>
</dbReference>
<evidence type="ECO:0000313" key="7">
    <source>
        <dbReference type="Proteomes" id="UP001596226"/>
    </source>
</evidence>
<dbReference type="Pfam" id="PF00005">
    <property type="entry name" value="ABC_tran"/>
    <property type="match status" value="1"/>
</dbReference>
<feature type="region of interest" description="Disordered" evidence="4">
    <location>
        <begin position="243"/>
        <end position="268"/>
    </location>
</feature>
<evidence type="ECO:0000256" key="4">
    <source>
        <dbReference type="SAM" id="MobiDB-lite"/>
    </source>
</evidence>
<dbReference type="PANTHER" id="PTHR42939:SF1">
    <property type="entry name" value="ABC TRANSPORTER ATP-BINDING PROTEIN ALBC-RELATED"/>
    <property type="match status" value="1"/>
</dbReference>
<organism evidence="6 7">
    <name type="scientific">Micromonospora vulcania</name>
    <dbReference type="NCBI Taxonomy" id="1441873"/>
    <lineage>
        <taxon>Bacteria</taxon>
        <taxon>Bacillati</taxon>
        <taxon>Actinomycetota</taxon>
        <taxon>Actinomycetes</taxon>
        <taxon>Micromonosporales</taxon>
        <taxon>Micromonosporaceae</taxon>
        <taxon>Micromonospora</taxon>
    </lineage>
</organism>
<keyword evidence="3 6" id="KW-0067">ATP-binding</keyword>
<evidence type="ECO:0000313" key="6">
    <source>
        <dbReference type="EMBL" id="MFC5921929.1"/>
    </source>
</evidence>
<sequence>MRLENVWLRYHRRGSWVLRDVDVRIGPGEVAVVLGRNGVGKSTLLQVAAGVLRPGRGRVIDRPARVGWVPERFPADQPFTVARYLTGMARVAGLARSAADETVTAWTDRLGLAAFRGVRLPELSKGTAQKVGLAQAMLRPPGLLVLDEPWEGLDAATRDLVPELIDEVLATGGAVLVSDHRGETVRLPGARRWTVADGTVTEETSSGDEAMAVVEVAVPAARVAGAVARLRAEGHQVLRVRPEAEPARPPAPDPAAVDGGVPAVGEAR</sequence>
<accession>A0ABW1GWX7</accession>
<protein>
    <submittedName>
        <fullName evidence="6">ATP-binding cassette domain-containing protein</fullName>
    </submittedName>
</protein>
<gene>
    <name evidence="6" type="ORF">ACFQGL_01075</name>
</gene>
<dbReference type="GO" id="GO:0005524">
    <property type="term" value="F:ATP binding"/>
    <property type="evidence" value="ECO:0007669"/>
    <property type="project" value="UniProtKB-KW"/>
</dbReference>
<keyword evidence="7" id="KW-1185">Reference proteome</keyword>
<keyword evidence="2" id="KW-0547">Nucleotide-binding</keyword>
<reference evidence="7" key="1">
    <citation type="journal article" date="2019" name="Int. J. Syst. Evol. Microbiol.">
        <title>The Global Catalogue of Microorganisms (GCM) 10K type strain sequencing project: providing services to taxonomists for standard genome sequencing and annotation.</title>
        <authorList>
            <consortium name="The Broad Institute Genomics Platform"/>
            <consortium name="The Broad Institute Genome Sequencing Center for Infectious Disease"/>
            <person name="Wu L."/>
            <person name="Ma J."/>
        </authorList>
    </citation>
    <scope>NUCLEOTIDE SEQUENCE [LARGE SCALE GENOMIC DNA]</scope>
    <source>
        <strain evidence="7">CGMCC 4.7144</strain>
    </source>
</reference>
<comment type="caution">
    <text evidence="6">The sequence shown here is derived from an EMBL/GenBank/DDBJ whole genome shotgun (WGS) entry which is preliminary data.</text>
</comment>
<dbReference type="PROSITE" id="PS50893">
    <property type="entry name" value="ABC_TRANSPORTER_2"/>
    <property type="match status" value="1"/>
</dbReference>
<dbReference type="Proteomes" id="UP001596226">
    <property type="component" value="Unassembled WGS sequence"/>
</dbReference>
<dbReference type="PANTHER" id="PTHR42939">
    <property type="entry name" value="ABC TRANSPORTER ATP-BINDING PROTEIN ALBC-RELATED"/>
    <property type="match status" value="1"/>
</dbReference>
<dbReference type="InterPro" id="IPR003439">
    <property type="entry name" value="ABC_transporter-like_ATP-bd"/>
</dbReference>
<dbReference type="EMBL" id="JBHSQS010000001">
    <property type="protein sequence ID" value="MFC5921929.1"/>
    <property type="molecule type" value="Genomic_DNA"/>
</dbReference>
<evidence type="ECO:0000259" key="5">
    <source>
        <dbReference type="PROSITE" id="PS50893"/>
    </source>
</evidence>